<dbReference type="EMBL" id="CAJHNH020000001">
    <property type="protein sequence ID" value="CAG5114488.1"/>
    <property type="molecule type" value="Genomic_DNA"/>
</dbReference>
<dbReference type="AlphaFoldDB" id="A0A8S3YDD6"/>
<dbReference type="InterPro" id="IPR013087">
    <property type="entry name" value="Znf_C2H2_type"/>
</dbReference>
<feature type="domain" description="C2H2-type" evidence="1">
    <location>
        <begin position="32"/>
        <end position="54"/>
    </location>
</feature>
<evidence type="ECO:0000259" key="1">
    <source>
        <dbReference type="SMART" id="SM00355"/>
    </source>
</evidence>
<sequence>DKPFACASCSFRGTTKDQLKKHSEREHDKVAFRCKECDFLAPTRTRLWNHQLKHLGINGLSCPKCPHKFDG</sequence>
<protein>
    <recommendedName>
        <fullName evidence="1">C2H2-type domain-containing protein</fullName>
    </recommendedName>
</protein>
<dbReference type="SUPFAM" id="SSF57667">
    <property type="entry name" value="beta-beta-alpha zinc fingers"/>
    <property type="match status" value="1"/>
</dbReference>
<reference evidence="2" key="1">
    <citation type="submission" date="2021-04" db="EMBL/GenBank/DDBJ databases">
        <authorList>
            <consortium name="Molecular Ecology Group"/>
        </authorList>
    </citation>
    <scope>NUCLEOTIDE SEQUENCE</scope>
</reference>
<accession>A0A8S3YDD6</accession>
<gene>
    <name evidence="2" type="ORF">CUNI_LOCUS46</name>
</gene>
<proteinExistence type="predicted"/>
<comment type="caution">
    <text evidence="2">The sequence shown here is derived from an EMBL/GenBank/DDBJ whole genome shotgun (WGS) entry which is preliminary data.</text>
</comment>
<feature type="non-terminal residue" evidence="2">
    <location>
        <position position="1"/>
    </location>
</feature>
<dbReference type="SMART" id="SM00355">
    <property type="entry name" value="ZnF_C2H2"/>
    <property type="match status" value="2"/>
</dbReference>
<dbReference type="InterPro" id="IPR036236">
    <property type="entry name" value="Znf_C2H2_sf"/>
</dbReference>
<dbReference type="Proteomes" id="UP000678393">
    <property type="component" value="Unassembled WGS sequence"/>
</dbReference>
<feature type="domain" description="C2H2-type" evidence="1">
    <location>
        <begin position="4"/>
        <end position="27"/>
    </location>
</feature>
<organism evidence="2 3">
    <name type="scientific">Candidula unifasciata</name>
    <dbReference type="NCBI Taxonomy" id="100452"/>
    <lineage>
        <taxon>Eukaryota</taxon>
        <taxon>Metazoa</taxon>
        <taxon>Spiralia</taxon>
        <taxon>Lophotrochozoa</taxon>
        <taxon>Mollusca</taxon>
        <taxon>Gastropoda</taxon>
        <taxon>Heterobranchia</taxon>
        <taxon>Euthyneura</taxon>
        <taxon>Panpulmonata</taxon>
        <taxon>Eupulmonata</taxon>
        <taxon>Stylommatophora</taxon>
        <taxon>Helicina</taxon>
        <taxon>Helicoidea</taxon>
        <taxon>Geomitridae</taxon>
        <taxon>Candidula</taxon>
    </lineage>
</organism>
<dbReference type="OrthoDB" id="3176202at2759"/>
<evidence type="ECO:0000313" key="3">
    <source>
        <dbReference type="Proteomes" id="UP000678393"/>
    </source>
</evidence>
<name>A0A8S3YDD6_9EUPU</name>
<keyword evidence="3" id="KW-1185">Reference proteome</keyword>
<evidence type="ECO:0000313" key="2">
    <source>
        <dbReference type="EMBL" id="CAG5114488.1"/>
    </source>
</evidence>
<dbReference type="Gene3D" id="3.30.160.60">
    <property type="entry name" value="Classic Zinc Finger"/>
    <property type="match status" value="2"/>
</dbReference>
<feature type="non-terminal residue" evidence="2">
    <location>
        <position position="71"/>
    </location>
</feature>